<dbReference type="PROSITE" id="PS50809">
    <property type="entry name" value="DM_2"/>
    <property type="match status" value="2"/>
</dbReference>
<dbReference type="PANTHER" id="PTHR12322:SF17">
    <property type="entry name" value="DM DOMAIN-CONTAINING PROTEIN"/>
    <property type="match status" value="1"/>
</dbReference>
<evidence type="ECO:0000256" key="2">
    <source>
        <dbReference type="ARBA" id="ARBA00022723"/>
    </source>
</evidence>
<comment type="subcellular location">
    <subcellularLocation>
        <location evidence="8">Nucleus</location>
    </subcellularLocation>
</comment>
<reference evidence="12" key="2">
    <citation type="journal article" date="2013" name="Nat. Commun.">
        <title>Genome of the Chinese tree shrew.</title>
        <authorList>
            <person name="Fan Y."/>
            <person name="Huang Z.Y."/>
            <person name="Cao C.C."/>
            <person name="Chen C.S."/>
            <person name="Chen Y.X."/>
            <person name="Fan D.D."/>
            <person name="He J."/>
            <person name="Hou H.L."/>
            <person name="Hu L."/>
            <person name="Hu X.T."/>
            <person name="Jiang X.T."/>
            <person name="Lai R."/>
            <person name="Lang Y.S."/>
            <person name="Liang B."/>
            <person name="Liao S.G."/>
            <person name="Mu D."/>
            <person name="Ma Y.Y."/>
            <person name="Niu Y.Y."/>
            <person name="Sun X.Q."/>
            <person name="Xia J.Q."/>
            <person name="Xiao J."/>
            <person name="Xiong Z.Q."/>
            <person name="Xu L."/>
            <person name="Yang L."/>
            <person name="Zhang Y."/>
            <person name="Zhao W."/>
            <person name="Zhao X.D."/>
            <person name="Zheng Y.T."/>
            <person name="Zhou J.M."/>
            <person name="Zhu Y.B."/>
            <person name="Zhang G.J."/>
            <person name="Wang J."/>
            <person name="Yao Y.G."/>
        </authorList>
    </citation>
    <scope>NUCLEOTIDE SEQUENCE [LARGE SCALE GENOMIC DNA]</scope>
</reference>
<dbReference type="InParanoid" id="L8Y2Z2"/>
<dbReference type="GO" id="GO:0043565">
    <property type="term" value="F:sequence-specific DNA binding"/>
    <property type="evidence" value="ECO:0007669"/>
    <property type="project" value="InterPro"/>
</dbReference>
<feature type="domain" description="DM" evidence="10">
    <location>
        <begin position="266"/>
        <end position="321"/>
    </location>
</feature>
<sequence length="472" mass="51853">MREEGRGQSDACGEQTGEESSHLTEGFFNGRGSTSAVPDHVAILTSAPGPRTMDPKEIPAVPCFPSNSEYTTVFETRTPQGMELGPRRAVGRCDHCQNHGITTQVWGNKHLCPFRACRCHTCTLFLEPCKVLPDVSTLQKEQKAQLKKHLTQGPIRTVADPPKAQLHVENLTTGTGVLTKKESFVPQPEVHPPKTFKEAAEAAGQASAHSEWQRKLEAAEALLSLKNSCPAPSVSISMHQPCSPPAFETGAPRGMELGPRGAVDRCDLCHSHGITTQIRGHRHFCLFQACVCHNCALSWEPWRVLPDVSALQKEQEAELKKLLAQGLIKTVAASPNAQNHMENLATEAGVLTGKESLMPQPETRPPTTPKEQRSKGAVLLSQPPELLTLPRDPTTWEQQQMASLPREPCCPPALPGICSAVILHPCASHSPLLQQPQFLVMVDPRDKALRDYYKKLLEHKEIDGHLKELREQ</sequence>
<proteinExistence type="inferred from homology"/>
<dbReference type="InterPro" id="IPR001275">
    <property type="entry name" value="DM_DNA-bd"/>
</dbReference>
<reference evidence="12" key="1">
    <citation type="submission" date="2012-07" db="EMBL/GenBank/DDBJ databases">
        <title>Genome of the Chinese tree shrew, a rising model animal genetically related to primates.</title>
        <authorList>
            <person name="Zhang G."/>
            <person name="Fan Y."/>
            <person name="Yao Y."/>
            <person name="Huang Z."/>
        </authorList>
    </citation>
    <scope>NUCLEOTIDE SEQUENCE [LARGE SCALE GENOMIC DNA]</scope>
</reference>
<feature type="region of interest" description="Disordered" evidence="9">
    <location>
        <begin position="356"/>
        <end position="390"/>
    </location>
</feature>
<dbReference type="AlphaFoldDB" id="L8Y2Z2"/>
<evidence type="ECO:0000256" key="3">
    <source>
        <dbReference type="ARBA" id="ARBA00022833"/>
    </source>
</evidence>
<keyword evidence="5 8" id="KW-0238">DNA-binding</keyword>
<comment type="similarity">
    <text evidence="1">Belongs to the DMRT family.</text>
</comment>
<keyword evidence="7 8" id="KW-0539">Nucleus</keyword>
<dbReference type="SUPFAM" id="SSF82927">
    <property type="entry name" value="Cysteine-rich DNA binding domain, (DM domain)"/>
    <property type="match status" value="2"/>
</dbReference>
<evidence type="ECO:0000256" key="7">
    <source>
        <dbReference type="ARBA" id="ARBA00023242"/>
    </source>
</evidence>
<feature type="domain" description="DM" evidence="10">
    <location>
        <begin position="93"/>
        <end position="148"/>
    </location>
</feature>
<evidence type="ECO:0000256" key="9">
    <source>
        <dbReference type="SAM" id="MobiDB-lite"/>
    </source>
</evidence>
<evidence type="ECO:0000256" key="4">
    <source>
        <dbReference type="ARBA" id="ARBA00023015"/>
    </source>
</evidence>
<name>L8Y2Z2_TUPCH</name>
<evidence type="ECO:0000256" key="1">
    <source>
        <dbReference type="ARBA" id="ARBA00006834"/>
    </source>
</evidence>
<dbReference type="Pfam" id="PF00751">
    <property type="entry name" value="DM"/>
    <property type="match status" value="2"/>
</dbReference>
<dbReference type="GO" id="GO:0005634">
    <property type="term" value="C:nucleus"/>
    <property type="evidence" value="ECO:0007669"/>
    <property type="project" value="UniProtKB-SubCell"/>
</dbReference>
<evidence type="ECO:0000256" key="6">
    <source>
        <dbReference type="ARBA" id="ARBA00023163"/>
    </source>
</evidence>
<dbReference type="GO" id="GO:0006355">
    <property type="term" value="P:regulation of DNA-templated transcription"/>
    <property type="evidence" value="ECO:0007669"/>
    <property type="project" value="InterPro"/>
</dbReference>
<dbReference type="InterPro" id="IPR036407">
    <property type="entry name" value="DM_DNA-bd_sf"/>
</dbReference>
<dbReference type="EMBL" id="KB370683">
    <property type="protein sequence ID" value="ELV09399.1"/>
    <property type="molecule type" value="Genomic_DNA"/>
</dbReference>
<evidence type="ECO:0000313" key="12">
    <source>
        <dbReference type="Proteomes" id="UP000011518"/>
    </source>
</evidence>
<dbReference type="PANTHER" id="PTHR12322">
    <property type="entry name" value="DOUBLESEX AND MAB-3 RELATED TRANSCRIPTION FACTOR DMRT"/>
    <property type="match status" value="1"/>
</dbReference>
<keyword evidence="3 8" id="KW-0862">Zinc</keyword>
<keyword evidence="12" id="KW-1185">Reference proteome</keyword>
<protein>
    <submittedName>
        <fullName evidence="11">Doublesex-and mab-3-related transcription factor C2</fullName>
    </submittedName>
</protein>
<feature type="DNA-binding region" description="DM" evidence="8">
    <location>
        <begin position="266"/>
        <end position="321"/>
    </location>
</feature>
<dbReference type="InterPro" id="IPR031577">
    <property type="entry name" value="DMRT-C1/C2_C"/>
</dbReference>
<dbReference type="Proteomes" id="UP000011518">
    <property type="component" value="Unassembled WGS sequence"/>
</dbReference>
<dbReference type="eggNOG" id="KOG3815">
    <property type="taxonomic scope" value="Eukaryota"/>
</dbReference>
<feature type="region of interest" description="Disordered" evidence="9">
    <location>
        <begin position="1"/>
        <end position="34"/>
    </location>
</feature>
<dbReference type="PROSITE" id="PS40000">
    <property type="entry name" value="DM_1"/>
    <property type="match status" value="1"/>
</dbReference>
<keyword evidence="2 8" id="KW-0479">Metal-binding</keyword>
<dbReference type="Pfam" id="PF15791">
    <property type="entry name" value="DMRT-like"/>
    <property type="match status" value="1"/>
</dbReference>
<keyword evidence="4" id="KW-0805">Transcription regulation</keyword>
<keyword evidence="6" id="KW-0804">Transcription</keyword>
<dbReference type="STRING" id="246437.L8Y2Z2"/>
<gene>
    <name evidence="11" type="ORF">TREES_T100002444</name>
</gene>
<dbReference type="Gene3D" id="4.10.1040.10">
    <property type="entry name" value="DM DNA-binding domain"/>
    <property type="match status" value="2"/>
</dbReference>
<accession>L8Y2Z2</accession>
<dbReference type="GO" id="GO:0046872">
    <property type="term" value="F:metal ion binding"/>
    <property type="evidence" value="ECO:0007669"/>
    <property type="project" value="UniProtKB-KW"/>
</dbReference>
<feature type="DNA-binding region" description="DM" evidence="8">
    <location>
        <begin position="93"/>
        <end position="148"/>
    </location>
</feature>
<evidence type="ECO:0000256" key="8">
    <source>
        <dbReference type="PROSITE-ProRule" id="PRU00070"/>
    </source>
</evidence>
<evidence type="ECO:0000256" key="5">
    <source>
        <dbReference type="ARBA" id="ARBA00023125"/>
    </source>
</evidence>
<organism evidence="11 12">
    <name type="scientific">Tupaia chinensis</name>
    <name type="common">Chinese tree shrew</name>
    <name type="synonym">Tupaia belangeri chinensis</name>
    <dbReference type="NCBI Taxonomy" id="246437"/>
    <lineage>
        <taxon>Eukaryota</taxon>
        <taxon>Metazoa</taxon>
        <taxon>Chordata</taxon>
        <taxon>Craniata</taxon>
        <taxon>Vertebrata</taxon>
        <taxon>Euteleostomi</taxon>
        <taxon>Mammalia</taxon>
        <taxon>Eutheria</taxon>
        <taxon>Euarchontoglires</taxon>
        <taxon>Scandentia</taxon>
        <taxon>Tupaiidae</taxon>
        <taxon>Tupaia</taxon>
    </lineage>
</organism>
<dbReference type="InterPro" id="IPR026607">
    <property type="entry name" value="DMRT"/>
</dbReference>
<evidence type="ECO:0000259" key="10">
    <source>
        <dbReference type="PROSITE" id="PS50809"/>
    </source>
</evidence>
<evidence type="ECO:0000313" key="11">
    <source>
        <dbReference type="EMBL" id="ELV09399.1"/>
    </source>
</evidence>